<name>A0A849A4T2_9ACTN</name>
<feature type="region of interest" description="Disordered" evidence="1">
    <location>
        <begin position="1"/>
        <end position="121"/>
    </location>
</feature>
<evidence type="ECO:0000313" key="3">
    <source>
        <dbReference type="Proteomes" id="UP000562984"/>
    </source>
</evidence>
<keyword evidence="3" id="KW-1185">Reference proteome</keyword>
<gene>
    <name evidence="2" type="ORF">HKD39_07485</name>
</gene>
<dbReference type="Proteomes" id="UP000562984">
    <property type="component" value="Unassembled WGS sequence"/>
</dbReference>
<dbReference type="RefSeq" id="WP_212754181.1">
    <property type="nucleotide sequence ID" value="NZ_JABEND010000003.1"/>
</dbReference>
<proteinExistence type="predicted"/>
<feature type="compositionally biased region" description="Gly residues" evidence="1">
    <location>
        <begin position="1"/>
        <end position="11"/>
    </location>
</feature>
<comment type="caution">
    <text evidence="2">The sequence shown here is derived from an EMBL/GenBank/DDBJ whole genome shotgun (WGS) entry which is preliminary data.</text>
</comment>
<reference evidence="2 3" key="1">
    <citation type="submission" date="2020-05" db="EMBL/GenBank/DDBJ databases">
        <title>Nakamurella sp. DB0629 isolated from air conditioner.</title>
        <authorList>
            <person name="Kim D.H."/>
            <person name="Kim D.-U."/>
        </authorList>
    </citation>
    <scope>NUCLEOTIDE SEQUENCE [LARGE SCALE GENOMIC DNA]</scope>
    <source>
        <strain evidence="2 3">DB0629</strain>
    </source>
</reference>
<dbReference type="EMBL" id="JABEND010000003">
    <property type="protein sequence ID" value="NNG35555.1"/>
    <property type="molecule type" value="Genomic_DNA"/>
</dbReference>
<sequence length="222" mass="22188">MSSGLGGGIPGPGLSADPTDRSSDSVAGSSPAGSGSASDSALGSTVESSGVRSTGTPRSSSRPGIGSGSSSAPSTGAGNGPAAGSTTGPASTSSTAKLSDVQTTGPGDEKVTLVAPDGPISDAEAKNRREIEAAWLNTWRLYESSDKIPAAKVEGAYSEFTTGKALTYYVEAARAAQKLGFRNVGKVGHRLSWGPPVGSFDDAGFIDCMDQSEFGYVDTQAN</sequence>
<evidence type="ECO:0000313" key="2">
    <source>
        <dbReference type="EMBL" id="NNG35555.1"/>
    </source>
</evidence>
<protein>
    <submittedName>
        <fullName evidence="2">Uncharacterized protein</fullName>
    </submittedName>
</protein>
<organism evidence="2 3">
    <name type="scientific">Nakamurella aerolata</name>
    <dbReference type="NCBI Taxonomy" id="1656892"/>
    <lineage>
        <taxon>Bacteria</taxon>
        <taxon>Bacillati</taxon>
        <taxon>Actinomycetota</taxon>
        <taxon>Actinomycetes</taxon>
        <taxon>Nakamurellales</taxon>
        <taxon>Nakamurellaceae</taxon>
        <taxon>Nakamurella</taxon>
    </lineage>
</organism>
<evidence type="ECO:0000256" key="1">
    <source>
        <dbReference type="SAM" id="MobiDB-lite"/>
    </source>
</evidence>
<accession>A0A849A4T2</accession>
<feature type="compositionally biased region" description="Low complexity" evidence="1">
    <location>
        <begin position="24"/>
        <end position="96"/>
    </location>
</feature>
<dbReference type="AlphaFoldDB" id="A0A849A4T2"/>